<dbReference type="NCBIfam" id="TIGR01085">
    <property type="entry name" value="murE"/>
    <property type="match status" value="1"/>
</dbReference>
<dbReference type="Gene3D" id="3.40.1190.10">
    <property type="entry name" value="Mur-like, catalytic domain"/>
    <property type="match status" value="1"/>
</dbReference>
<keyword evidence="6 7" id="KW-0961">Cell wall biogenesis/degradation</keyword>
<evidence type="ECO:0000256" key="2">
    <source>
        <dbReference type="ARBA" id="ARBA00022618"/>
    </source>
</evidence>
<comment type="cofactor">
    <cofactor evidence="7">
        <name>Mg(2+)</name>
        <dbReference type="ChEBI" id="CHEBI:18420"/>
    </cofactor>
</comment>
<comment type="PTM">
    <text evidence="7">Carboxylation is probably crucial for Mg(2+) binding and, consequently, for the gamma-phosphate positioning of ATP.</text>
</comment>
<dbReference type="InterPro" id="IPR036615">
    <property type="entry name" value="Mur_ligase_C_dom_sf"/>
</dbReference>
<evidence type="ECO:0000256" key="1">
    <source>
        <dbReference type="ARBA" id="ARBA00005898"/>
    </source>
</evidence>
<dbReference type="GO" id="GO:0005524">
    <property type="term" value="F:ATP binding"/>
    <property type="evidence" value="ECO:0007669"/>
    <property type="project" value="UniProtKB-UniRule"/>
</dbReference>
<evidence type="ECO:0000313" key="12">
    <source>
        <dbReference type="EMBL" id="ACB32792.1"/>
    </source>
</evidence>
<keyword evidence="13" id="KW-1185">Reference proteome</keyword>
<evidence type="ECO:0000313" key="13">
    <source>
        <dbReference type="Proteomes" id="UP000001693"/>
    </source>
</evidence>
<dbReference type="Pfam" id="PF02875">
    <property type="entry name" value="Mur_ligase_C"/>
    <property type="match status" value="1"/>
</dbReference>
<feature type="binding site" evidence="7">
    <location>
        <position position="485"/>
    </location>
    <ligand>
        <name>meso-2,6-diaminopimelate</name>
        <dbReference type="ChEBI" id="CHEBI:57791"/>
    </ligand>
</feature>
<dbReference type="SUPFAM" id="SSF63418">
    <property type="entry name" value="MurE/MurF N-terminal domain"/>
    <property type="match status" value="1"/>
</dbReference>
<dbReference type="OrthoDB" id="9800958at2"/>
<keyword evidence="7" id="KW-0460">Magnesium</keyword>
<accession>B1XY23</accession>
<keyword evidence="5 7" id="KW-0131">Cell cycle</keyword>
<feature type="binding site" evidence="7">
    <location>
        <position position="197"/>
    </location>
    <ligand>
        <name>UDP-N-acetyl-alpha-D-muramoyl-L-alanyl-D-glutamate</name>
        <dbReference type="ChEBI" id="CHEBI:83900"/>
    </ligand>
</feature>
<evidence type="ECO:0000256" key="8">
    <source>
        <dbReference type="RuleBase" id="RU004135"/>
    </source>
</evidence>
<feature type="short sequence motif" description="Meso-diaminopimelate recognition motif" evidence="7">
    <location>
        <begin position="430"/>
        <end position="433"/>
    </location>
</feature>
<dbReference type="GO" id="GO:0051301">
    <property type="term" value="P:cell division"/>
    <property type="evidence" value="ECO:0007669"/>
    <property type="project" value="UniProtKB-KW"/>
</dbReference>
<feature type="binding site" evidence="7">
    <location>
        <begin position="162"/>
        <end position="163"/>
    </location>
    <ligand>
        <name>UDP-N-acetyl-alpha-D-muramoyl-L-alanyl-D-glutamate</name>
        <dbReference type="ChEBI" id="CHEBI:83900"/>
    </ligand>
</feature>
<dbReference type="InterPro" id="IPR013221">
    <property type="entry name" value="Mur_ligase_cen"/>
</dbReference>
<comment type="catalytic activity">
    <reaction evidence="7">
        <text>UDP-N-acetyl-alpha-D-muramoyl-L-alanyl-D-glutamate + meso-2,6-diaminopimelate + ATP = UDP-N-acetyl-alpha-D-muramoyl-L-alanyl-gamma-D-glutamyl-meso-2,6-diaminopimelate + ADP + phosphate + H(+)</text>
        <dbReference type="Rhea" id="RHEA:23676"/>
        <dbReference type="ChEBI" id="CHEBI:15378"/>
        <dbReference type="ChEBI" id="CHEBI:30616"/>
        <dbReference type="ChEBI" id="CHEBI:43474"/>
        <dbReference type="ChEBI" id="CHEBI:57791"/>
        <dbReference type="ChEBI" id="CHEBI:83900"/>
        <dbReference type="ChEBI" id="CHEBI:83905"/>
        <dbReference type="ChEBI" id="CHEBI:456216"/>
        <dbReference type="EC" id="6.3.2.13"/>
    </reaction>
</comment>
<dbReference type="Proteomes" id="UP000001693">
    <property type="component" value="Chromosome"/>
</dbReference>
<dbReference type="Pfam" id="PF08245">
    <property type="entry name" value="Mur_ligase_M"/>
    <property type="match status" value="1"/>
</dbReference>
<dbReference type="eggNOG" id="COG0769">
    <property type="taxonomic scope" value="Bacteria"/>
</dbReference>
<keyword evidence="2 7" id="KW-0132">Cell division</keyword>
<dbReference type="InterPro" id="IPR036565">
    <property type="entry name" value="Mur-like_cat_sf"/>
</dbReference>
<evidence type="ECO:0000259" key="10">
    <source>
        <dbReference type="Pfam" id="PF02875"/>
    </source>
</evidence>
<dbReference type="UniPathway" id="UPA00219"/>
<dbReference type="GO" id="GO:0008360">
    <property type="term" value="P:regulation of cell shape"/>
    <property type="evidence" value="ECO:0007669"/>
    <property type="project" value="UniProtKB-KW"/>
</dbReference>
<feature type="binding site" evidence="7">
    <location>
        <begin position="113"/>
        <end position="119"/>
    </location>
    <ligand>
        <name>ATP</name>
        <dbReference type="ChEBI" id="CHEBI:30616"/>
    </ligand>
</feature>
<evidence type="ECO:0000256" key="4">
    <source>
        <dbReference type="ARBA" id="ARBA00022984"/>
    </source>
</evidence>
<sequence length="513" mass="53628">MALHQLPDVDAALAWLRARLGDAAELRTDSRSVRAGEAFIAWPGHAADGRAYVGAALAAGAAACLIEADGAAAFGFDDERIAALPGLKAATGELAHRWYGEPGRRLALIATSGTNGKTSTAWWTAQALSLAGQRCGVIGTLGVGEPPSRVHPDAQVHATGLTTPDPLTLHRSLRDFADAGFAACAIEASSIGIVEHRLDAAPIRVALYTNFTPDHLDYHGDMVAYWLAKRALFDWPGLQAAAINVDDAQGAVLADELAARGDLDLWTYALHRDARLRATGLHYVDGGLAFTLHEGETDVAVHTHLIGAYNASNVLAVIGGLRALGLPLAQAAALAAEFTSVPGRMHRVRPASPTGAVPQVVVALPQVVVDYAHTPDALDKALSALRPVAHAQGGRLVCVFGCGGNRDATKRPQMGAIAAQLADAVCVTSDNPRLEEPQAIVDQILAGCAGAAHVRAEVDRTRAIEQVLAQAAPEDVVLIAGKGHEDYQDIGGVKRPFSDIDVATAALQRRVTA</sequence>
<dbReference type="InterPro" id="IPR005761">
    <property type="entry name" value="UDP-N-AcMur-Glu-dNH2Pim_ligase"/>
</dbReference>
<comment type="caution">
    <text evidence="7">Lacks conserved residue(s) required for the propagation of feature annotation.</text>
</comment>
<dbReference type="InterPro" id="IPR035911">
    <property type="entry name" value="MurE/MurF_N"/>
</dbReference>
<dbReference type="HAMAP" id="MF_00208">
    <property type="entry name" value="MurE"/>
    <property type="match status" value="1"/>
</dbReference>
<dbReference type="NCBIfam" id="NF001126">
    <property type="entry name" value="PRK00139.1-4"/>
    <property type="match status" value="1"/>
</dbReference>
<dbReference type="PANTHER" id="PTHR23135">
    <property type="entry name" value="MUR LIGASE FAMILY MEMBER"/>
    <property type="match status" value="1"/>
</dbReference>
<organism evidence="12 13">
    <name type="scientific">Leptothrix cholodnii (strain ATCC 51168 / LMG 8142 / SP-6)</name>
    <name type="common">Leptothrix discophora (strain SP-6)</name>
    <dbReference type="NCBI Taxonomy" id="395495"/>
    <lineage>
        <taxon>Bacteria</taxon>
        <taxon>Pseudomonadati</taxon>
        <taxon>Pseudomonadota</taxon>
        <taxon>Betaproteobacteria</taxon>
        <taxon>Burkholderiales</taxon>
        <taxon>Sphaerotilaceae</taxon>
        <taxon>Leptothrix</taxon>
    </lineage>
</organism>
<keyword evidence="7" id="KW-0067">ATP-binding</keyword>
<dbReference type="GO" id="GO:0008765">
    <property type="term" value="F:UDP-N-acetylmuramoylalanyl-D-glutamate-2,6-diaminopimelate ligase activity"/>
    <property type="evidence" value="ECO:0007669"/>
    <property type="project" value="UniProtKB-UniRule"/>
</dbReference>
<feature type="binding site" evidence="7">
    <location>
        <begin position="430"/>
        <end position="433"/>
    </location>
    <ligand>
        <name>meso-2,6-diaminopimelate</name>
        <dbReference type="ChEBI" id="CHEBI:57791"/>
    </ligand>
</feature>
<dbReference type="STRING" id="395495.Lcho_0517"/>
<comment type="subcellular location">
    <subcellularLocation>
        <location evidence="7 8">Cytoplasm</location>
    </subcellularLocation>
</comment>
<dbReference type="RefSeq" id="WP_012345554.1">
    <property type="nucleotide sequence ID" value="NC_010524.1"/>
</dbReference>
<dbReference type="GO" id="GO:0005737">
    <property type="term" value="C:cytoplasm"/>
    <property type="evidence" value="ECO:0007669"/>
    <property type="project" value="UniProtKB-SubCell"/>
</dbReference>
<comment type="pathway">
    <text evidence="7 8">Cell wall biogenesis; peptidoglycan biosynthesis.</text>
</comment>
<reference evidence="12 13" key="1">
    <citation type="submission" date="2008-03" db="EMBL/GenBank/DDBJ databases">
        <title>Complete sequence of Leptothrix cholodnii SP-6.</title>
        <authorList>
            <consortium name="US DOE Joint Genome Institute"/>
            <person name="Copeland A."/>
            <person name="Lucas S."/>
            <person name="Lapidus A."/>
            <person name="Glavina del Rio T."/>
            <person name="Dalin E."/>
            <person name="Tice H."/>
            <person name="Bruce D."/>
            <person name="Goodwin L."/>
            <person name="Pitluck S."/>
            <person name="Chertkov O."/>
            <person name="Brettin T."/>
            <person name="Detter J.C."/>
            <person name="Han C."/>
            <person name="Kuske C.R."/>
            <person name="Schmutz J."/>
            <person name="Larimer F."/>
            <person name="Land M."/>
            <person name="Hauser L."/>
            <person name="Kyrpides N."/>
            <person name="Lykidis A."/>
            <person name="Emerson D."/>
            <person name="Richardson P."/>
        </authorList>
    </citation>
    <scope>NUCLEOTIDE SEQUENCE [LARGE SCALE GENOMIC DNA]</scope>
    <source>
        <strain evidence="13">ATCC 51168 / LMG 8142 / SP-6</strain>
    </source>
</reference>
<feature type="domain" description="Mur ligase central" evidence="11">
    <location>
        <begin position="112"/>
        <end position="319"/>
    </location>
</feature>
<dbReference type="Gene3D" id="3.40.1390.10">
    <property type="entry name" value="MurE/MurF, N-terminal domain"/>
    <property type="match status" value="1"/>
</dbReference>
<comment type="similarity">
    <text evidence="1 7">Belongs to the MurCDEF family. MurE subfamily.</text>
</comment>
<protein>
    <recommendedName>
        <fullName evidence="7">UDP-N-acetylmuramoyl-L-alanyl-D-glutamate--2,6-diaminopimelate ligase</fullName>
        <ecNumber evidence="7">6.3.2.13</ecNumber>
    </recommendedName>
    <alternativeName>
        <fullName evidence="7">Meso-A2pm-adding enzyme</fullName>
    </alternativeName>
    <alternativeName>
        <fullName evidence="7">Meso-diaminopimelate-adding enzyme</fullName>
    </alternativeName>
    <alternativeName>
        <fullName evidence="7">UDP-MurNAc-L-Ala-D-Glu:meso-diaminopimelate ligase</fullName>
    </alternativeName>
    <alternativeName>
        <fullName evidence="7">UDP-MurNAc-tripeptide synthetase</fullName>
    </alternativeName>
    <alternativeName>
        <fullName evidence="7">UDP-N-acetylmuramyl-tripeptide synthetase</fullName>
    </alternativeName>
</protein>
<keyword evidence="4 7" id="KW-0573">Peptidoglycan synthesis</keyword>
<keyword evidence="7" id="KW-0547">Nucleotide-binding</keyword>
<dbReference type="InterPro" id="IPR004101">
    <property type="entry name" value="Mur_ligase_C"/>
</dbReference>
<dbReference type="SUPFAM" id="SSF53244">
    <property type="entry name" value="MurD-like peptide ligases, peptide-binding domain"/>
    <property type="match status" value="1"/>
</dbReference>
<comment type="function">
    <text evidence="7">Catalyzes the addition of meso-diaminopimelic acid to the nucleotide precursor UDP-N-acetylmuramoyl-L-alanyl-D-glutamate (UMAG) in the biosynthesis of bacterial cell-wall peptidoglycan.</text>
</comment>
<feature type="binding site" evidence="7">
    <location>
        <position position="406"/>
    </location>
    <ligand>
        <name>meso-2,6-diaminopimelate</name>
        <dbReference type="ChEBI" id="CHEBI:57791"/>
    </ligand>
</feature>
<keyword evidence="7" id="KW-0436">Ligase</keyword>
<dbReference type="SUPFAM" id="SSF53623">
    <property type="entry name" value="MurD-like peptide ligases, catalytic domain"/>
    <property type="match status" value="1"/>
</dbReference>
<feature type="binding site" evidence="7">
    <location>
        <position position="481"/>
    </location>
    <ligand>
        <name>meso-2,6-diaminopimelate</name>
        <dbReference type="ChEBI" id="CHEBI:57791"/>
    </ligand>
</feature>
<keyword evidence="3 7" id="KW-0133">Cell shape</keyword>
<feature type="binding site" evidence="7">
    <location>
        <position position="189"/>
    </location>
    <ligand>
        <name>UDP-N-acetyl-alpha-D-muramoyl-L-alanyl-D-glutamate</name>
        <dbReference type="ChEBI" id="CHEBI:83900"/>
    </ligand>
</feature>
<dbReference type="EC" id="6.3.2.13" evidence="7"/>
<feature type="domain" description="Mur ligase N-terminal catalytic" evidence="9">
    <location>
        <begin position="26"/>
        <end position="70"/>
    </location>
</feature>
<dbReference type="GO" id="GO:0000287">
    <property type="term" value="F:magnesium ion binding"/>
    <property type="evidence" value="ECO:0007669"/>
    <property type="project" value="UniProtKB-UniRule"/>
</dbReference>
<evidence type="ECO:0000256" key="5">
    <source>
        <dbReference type="ARBA" id="ARBA00023306"/>
    </source>
</evidence>
<name>B1XY23_LEPCP</name>
<evidence type="ECO:0000259" key="11">
    <source>
        <dbReference type="Pfam" id="PF08245"/>
    </source>
</evidence>
<dbReference type="HOGENOM" id="CLU_022291_3_2_4"/>
<feature type="binding site" evidence="7">
    <location>
        <position position="30"/>
    </location>
    <ligand>
        <name>UDP-N-acetyl-alpha-D-muramoyl-L-alanyl-D-glutamate</name>
        <dbReference type="ChEBI" id="CHEBI:83900"/>
    </ligand>
</feature>
<evidence type="ECO:0000256" key="7">
    <source>
        <dbReference type="HAMAP-Rule" id="MF_00208"/>
    </source>
</evidence>
<evidence type="ECO:0000256" key="6">
    <source>
        <dbReference type="ARBA" id="ARBA00023316"/>
    </source>
</evidence>
<dbReference type="EMBL" id="CP001013">
    <property type="protein sequence ID" value="ACB32792.1"/>
    <property type="molecule type" value="Genomic_DNA"/>
</dbReference>
<feature type="domain" description="Mur ligase C-terminal" evidence="10">
    <location>
        <begin position="366"/>
        <end position="483"/>
    </location>
</feature>
<dbReference type="GO" id="GO:0071555">
    <property type="term" value="P:cell wall organization"/>
    <property type="evidence" value="ECO:0007669"/>
    <property type="project" value="UniProtKB-KW"/>
</dbReference>
<dbReference type="AlphaFoldDB" id="B1XY23"/>
<keyword evidence="7" id="KW-0963">Cytoplasm</keyword>
<gene>
    <name evidence="7" type="primary">murE</name>
    <name evidence="12" type="ordered locus">Lcho_0517</name>
</gene>
<dbReference type="GO" id="GO:0009252">
    <property type="term" value="P:peptidoglycan biosynthetic process"/>
    <property type="evidence" value="ECO:0007669"/>
    <property type="project" value="UniProtKB-UniRule"/>
</dbReference>
<dbReference type="InterPro" id="IPR000713">
    <property type="entry name" value="Mur_ligase_N"/>
</dbReference>
<dbReference type="PANTHER" id="PTHR23135:SF4">
    <property type="entry name" value="UDP-N-ACETYLMURAMOYL-L-ALANYL-D-GLUTAMATE--2,6-DIAMINOPIMELATE LIGASE MURE HOMOLOG, CHLOROPLASTIC"/>
    <property type="match status" value="1"/>
</dbReference>
<evidence type="ECO:0000256" key="3">
    <source>
        <dbReference type="ARBA" id="ARBA00022960"/>
    </source>
</evidence>
<evidence type="ECO:0000259" key="9">
    <source>
        <dbReference type="Pfam" id="PF01225"/>
    </source>
</evidence>
<dbReference type="Pfam" id="PF01225">
    <property type="entry name" value="Mur_ligase"/>
    <property type="match status" value="1"/>
</dbReference>
<dbReference type="Gene3D" id="3.90.190.20">
    <property type="entry name" value="Mur ligase, C-terminal domain"/>
    <property type="match status" value="1"/>
</dbReference>
<dbReference type="KEGG" id="lch:Lcho_0517"/>
<proteinExistence type="inferred from homology"/>
<feature type="modified residue" description="N6-carboxylysine" evidence="7">
    <location>
        <position position="229"/>
    </location>
</feature>